<name>A0AA39LG19_9BILA</name>
<dbReference type="SMART" id="SM00320">
    <property type="entry name" value="WD40"/>
    <property type="match status" value="3"/>
</dbReference>
<feature type="compositionally biased region" description="Low complexity" evidence="1">
    <location>
        <begin position="1"/>
        <end position="18"/>
    </location>
</feature>
<dbReference type="InterPro" id="IPR001680">
    <property type="entry name" value="WD40_rpt"/>
</dbReference>
<dbReference type="InterPro" id="IPR036322">
    <property type="entry name" value="WD40_repeat_dom_sf"/>
</dbReference>
<dbReference type="AlphaFoldDB" id="A0AA39LG19"/>
<evidence type="ECO:0000259" key="2">
    <source>
        <dbReference type="PROSITE" id="PS50181"/>
    </source>
</evidence>
<evidence type="ECO:0000313" key="3">
    <source>
        <dbReference type="EMBL" id="KAK0395928.1"/>
    </source>
</evidence>
<dbReference type="InterPro" id="IPR001810">
    <property type="entry name" value="F-box_dom"/>
</dbReference>
<dbReference type="Proteomes" id="UP001175271">
    <property type="component" value="Unassembled WGS sequence"/>
</dbReference>
<proteinExistence type="predicted"/>
<sequence>MGSDSSKIKGSGSSDGTSYFKSSSVVVQKHMETAKKSRVLQLKSAGLKKVPQTVEEVADILRNLDLTHNKIREIPVFIGAFTMLKQLHLSENLIEELPDEIGCLKKLEVLNIGDLKASELILNQNRLRALNNGLASCRRLKILRLQENCLSKENFSDTVLRDSTISLITFEGNMFQEKEFQQLPGYESYQDRFTAIKKKGMAGLPNMPPEVQVKIFDNISASDLWNNVRPVNSYMNEFLQNDNYWTNRLQTIDGVHLSKLEKHHPSFDPIKKSLCVEKEYKRWFREGNLEVSNDDFIVLPCHDGTVDAIKLFSNFAGDKQFCITGARDHKIALWDLAKVQQSRVLGDGGDVNPVLTEKREAHEGWIWQFCVESTRGDIVNIFSCGWDKSVRNWRVTPTDITEIGVSVGEHAHLCMSADRNQLFCGTMKGGVRILDLRGGERPVRDVVLHRGAVLDIIAPPSSDYLYTASEDGTIAMHDRRTWKRVHSSRMPNGDGYFTSMSMRNNVLMAHSNKGWFTCMDRSNLRRIIMPFTPEIEADKSRQILLREGALFVKGEREVHVYTTGKQPSLIGKTGRFDSVMARMDYRNGVMALGSGSGEVLFYFADCHIPDHA</sequence>
<dbReference type="PROSITE" id="PS50181">
    <property type="entry name" value="FBOX"/>
    <property type="match status" value="1"/>
</dbReference>
<reference evidence="3" key="1">
    <citation type="submission" date="2023-06" db="EMBL/GenBank/DDBJ databases">
        <title>Genomic analysis of the entomopathogenic nematode Steinernema hermaphroditum.</title>
        <authorList>
            <person name="Schwarz E.M."/>
            <person name="Heppert J.K."/>
            <person name="Baniya A."/>
            <person name="Schwartz H.T."/>
            <person name="Tan C.-H."/>
            <person name="Antoshechkin I."/>
            <person name="Sternberg P.W."/>
            <person name="Goodrich-Blair H."/>
            <person name="Dillman A.R."/>
        </authorList>
    </citation>
    <scope>NUCLEOTIDE SEQUENCE</scope>
    <source>
        <strain evidence="3">PS9179</strain>
        <tissue evidence="3">Whole animal</tissue>
    </source>
</reference>
<dbReference type="InterPro" id="IPR032675">
    <property type="entry name" value="LRR_dom_sf"/>
</dbReference>
<gene>
    <name evidence="3" type="ORF">QR680_001491</name>
</gene>
<dbReference type="Gene3D" id="2.130.10.10">
    <property type="entry name" value="YVTN repeat-like/Quinoprotein amine dehydrogenase"/>
    <property type="match status" value="1"/>
</dbReference>
<dbReference type="InterPro" id="IPR001611">
    <property type="entry name" value="Leu-rich_rpt"/>
</dbReference>
<keyword evidence="4" id="KW-1185">Reference proteome</keyword>
<evidence type="ECO:0000256" key="1">
    <source>
        <dbReference type="SAM" id="MobiDB-lite"/>
    </source>
</evidence>
<dbReference type="Pfam" id="PF00400">
    <property type="entry name" value="WD40"/>
    <property type="match status" value="2"/>
</dbReference>
<dbReference type="SUPFAM" id="SSF50978">
    <property type="entry name" value="WD40 repeat-like"/>
    <property type="match status" value="1"/>
</dbReference>
<dbReference type="InterPro" id="IPR015943">
    <property type="entry name" value="WD40/YVTN_repeat-like_dom_sf"/>
</dbReference>
<dbReference type="PROSITE" id="PS51450">
    <property type="entry name" value="LRR"/>
    <property type="match status" value="2"/>
</dbReference>
<accession>A0AA39LG19</accession>
<dbReference type="EMBL" id="JAUCMV010000005">
    <property type="protein sequence ID" value="KAK0395928.1"/>
    <property type="molecule type" value="Genomic_DNA"/>
</dbReference>
<feature type="region of interest" description="Disordered" evidence="1">
    <location>
        <begin position="1"/>
        <end position="20"/>
    </location>
</feature>
<evidence type="ECO:0000313" key="4">
    <source>
        <dbReference type="Proteomes" id="UP001175271"/>
    </source>
</evidence>
<organism evidence="3 4">
    <name type="scientific">Steinernema hermaphroditum</name>
    <dbReference type="NCBI Taxonomy" id="289476"/>
    <lineage>
        <taxon>Eukaryota</taxon>
        <taxon>Metazoa</taxon>
        <taxon>Ecdysozoa</taxon>
        <taxon>Nematoda</taxon>
        <taxon>Chromadorea</taxon>
        <taxon>Rhabditida</taxon>
        <taxon>Tylenchina</taxon>
        <taxon>Panagrolaimomorpha</taxon>
        <taxon>Strongyloidoidea</taxon>
        <taxon>Steinernematidae</taxon>
        <taxon>Steinernema</taxon>
    </lineage>
</organism>
<dbReference type="Pfam" id="PF13855">
    <property type="entry name" value="LRR_8"/>
    <property type="match status" value="1"/>
</dbReference>
<protein>
    <recommendedName>
        <fullName evidence="2">F-box domain-containing protein</fullName>
    </recommendedName>
</protein>
<feature type="domain" description="F-box" evidence="2">
    <location>
        <begin position="201"/>
        <end position="248"/>
    </location>
</feature>
<dbReference type="SUPFAM" id="SSF52058">
    <property type="entry name" value="L domain-like"/>
    <property type="match status" value="1"/>
</dbReference>
<dbReference type="Gene3D" id="3.80.10.10">
    <property type="entry name" value="Ribonuclease Inhibitor"/>
    <property type="match status" value="1"/>
</dbReference>
<comment type="caution">
    <text evidence="3">The sequence shown here is derived from an EMBL/GenBank/DDBJ whole genome shotgun (WGS) entry which is preliminary data.</text>
</comment>
<dbReference type="PANTHER" id="PTHR19855:SF11">
    <property type="entry name" value="RIBOSOME BIOGENESIS PROTEIN WDR12"/>
    <property type="match status" value="1"/>
</dbReference>
<dbReference type="PANTHER" id="PTHR19855">
    <property type="entry name" value="WD40 REPEAT PROTEIN 12, 37"/>
    <property type="match status" value="1"/>
</dbReference>